<evidence type="ECO:0000256" key="2">
    <source>
        <dbReference type="ARBA" id="ARBA00011255"/>
    </source>
</evidence>
<keyword evidence="3" id="KW-0175">Coiled coil</keyword>
<gene>
    <name evidence="8" type="ORF">J2S08_002956</name>
</gene>
<dbReference type="Proteomes" id="UP001223586">
    <property type="component" value="Unassembled WGS sequence"/>
</dbReference>
<proteinExistence type="inferred from homology"/>
<dbReference type="InterPro" id="IPR040026">
    <property type="entry name" value="FliD"/>
</dbReference>
<keyword evidence="5" id="KW-0964">Secreted</keyword>
<dbReference type="RefSeq" id="WP_307230764.1">
    <property type="nucleotide sequence ID" value="NZ_JAUSTT010000018.1"/>
</dbReference>
<dbReference type="PANTHER" id="PTHR30288:SF0">
    <property type="entry name" value="FLAGELLAR HOOK-ASSOCIATED PROTEIN 2"/>
    <property type="match status" value="1"/>
</dbReference>
<keyword evidence="9" id="KW-1185">Reference proteome</keyword>
<keyword evidence="8" id="KW-0969">Cilium</keyword>
<reference evidence="8 9" key="1">
    <citation type="submission" date="2023-07" db="EMBL/GenBank/DDBJ databases">
        <title>Genomic Encyclopedia of Type Strains, Phase IV (KMG-IV): sequencing the most valuable type-strain genomes for metagenomic binning, comparative biology and taxonomic classification.</title>
        <authorList>
            <person name="Goeker M."/>
        </authorList>
    </citation>
    <scope>NUCLEOTIDE SEQUENCE [LARGE SCALE GENOMIC DNA]</scope>
    <source>
        <strain evidence="8 9">DSM 23837</strain>
    </source>
</reference>
<evidence type="ECO:0000256" key="4">
    <source>
        <dbReference type="ARBA" id="ARBA00023143"/>
    </source>
</evidence>
<dbReference type="Pfam" id="PF02465">
    <property type="entry name" value="FliD_N"/>
    <property type="match status" value="1"/>
</dbReference>
<keyword evidence="8" id="KW-0966">Cell projection</keyword>
<comment type="subunit">
    <text evidence="2 5">Homopentamer.</text>
</comment>
<accession>A0ABT9WW27</accession>
<evidence type="ECO:0000256" key="1">
    <source>
        <dbReference type="ARBA" id="ARBA00009764"/>
    </source>
</evidence>
<evidence type="ECO:0000256" key="3">
    <source>
        <dbReference type="ARBA" id="ARBA00023054"/>
    </source>
</evidence>
<comment type="similarity">
    <text evidence="1 5">Belongs to the FliD family.</text>
</comment>
<evidence type="ECO:0000259" key="6">
    <source>
        <dbReference type="Pfam" id="PF02465"/>
    </source>
</evidence>
<protein>
    <recommendedName>
        <fullName evidence="5">Flagellar hook-associated protein 2</fullName>
        <shortName evidence="5">HAP2</shortName>
    </recommendedName>
    <alternativeName>
        <fullName evidence="5">Flagellar cap protein</fullName>
    </alternativeName>
</protein>
<sequence>MVMRVGGLASGMDIDSIVRDLMNVERIPLDKLKQKKQILEWKRNDYREINASFFQFRNLLFDMRRESSYKTRTVASSDEAKLSAVASAAASRGSYTISNVKQLAKAAYMLNDDAISSGEKIDVNKGLYSQMDKFAAGNDFQWSEGVVQHKNIDTKEDTKEINLNIENAKLQDLAKMSVKVNGKTFQVVTDESAVLKDNEVLVKEDGTMQFGSEVKKGSTVKVDYILDEKTDTRTASENGIKTWNLGRGSIAELTVQINNKKYEAKTNSEGLTELISSDGEVIGTVDKETGVITFTENQEEGTEISVSYKQHYATFNLTTHTSNGEMSENFIIQGNETLNHVMKKVNESKLGVNMFYDAHTDRISLTRSETGKFNEVNDEPDIITNGDFLHKLLQFENKHYTEGQNAVLTINGLATERSSNTFTMNGVTITLKQTFDEEQTITIGNDNQKTFDNIVNFVNEYNKLIDMIQNKTSEKRYRDFLPLTDEQKGELSDKQQEAWEEKAKSGLLKGDVILSSALSQMRISLYGSVENDGMFKQLASIGITTTKDYLSGGKLEINEEKLKAALEADPESVENLFRGGDDGGENEKGVIRRLYDDATDIMEKLRLKAGQDKSGNNDFAIGKEIDDVDKRIDRYTERLKMVEERYWRQYTRMEQAIQRANSQSAYLMQQFGMGQ</sequence>
<feature type="domain" description="Flagellar hook-associated protein 2 N-terminal" evidence="6">
    <location>
        <begin position="10"/>
        <end position="107"/>
    </location>
</feature>
<evidence type="ECO:0000259" key="7">
    <source>
        <dbReference type="Pfam" id="PF07195"/>
    </source>
</evidence>
<dbReference type="Pfam" id="PF07195">
    <property type="entry name" value="FliD_C"/>
    <property type="match status" value="1"/>
</dbReference>
<dbReference type="InterPro" id="IPR003481">
    <property type="entry name" value="FliD_N"/>
</dbReference>
<feature type="domain" description="Flagellar hook-associated protein 2 C-terminal" evidence="7">
    <location>
        <begin position="403"/>
        <end position="661"/>
    </location>
</feature>
<comment type="caution">
    <text evidence="8">The sequence shown here is derived from an EMBL/GenBank/DDBJ whole genome shotgun (WGS) entry which is preliminary data.</text>
</comment>
<dbReference type="EMBL" id="JAUSTT010000018">
    <property type="protein sequence ID" value="MDQ0177077.1"/>
    <property type="molecule type" value="Genomic_DNA"/>
</dbReference>
<name>A0ABT9WW27_9BACI</name>
<organism evidence="8 9">
    <name type="scientific">Bacillus chungangensis</name>
    <dbReference type="NCBI Taxonomy" id="587633"/>
    <lineage>
        <taxon>Bacteria</taxon>
        <taxon>Bacillati</taxon>
        <taxon>Bacillota</taxon>
        <taxon>Bacilli</taxon>
        <taxon>Bacillales</taxon>
        <taxon>Bacillaceae</taxon>
        <taxon>Bacillus</taxon>
    </lineage>
</organism>
<evidence type="ECO:0000313" key="8">
    <source>
        <dbReference type="EMBL" id="MDQ0177077.1"/>
    </source>
</evidence>
<dbReference type="PANTHER" id="PTHR30288">
    <property type="entry name" value="FLAGELLAR CAP/ASSEMBLY PROTEIN FLID"/>
    <property type="match status" value="1"/>
</dbReference>
<comment type="subcellular location">
    <subcellularLocation>
        <location evidence="5">Secreted</location>
    </subcellularLocation>
    <subcellularLocation>
        <location evidence="5">Bacterial flagellum</location>
    </subcellularLocation>
</comment>
<evidence type="ECO:0000313" key="9">
    <source>
        <dbReference type="Proteomes" id="UP001223586"/>
    </source>
</evidence>
<dbReference type="InterPro" id="IPR010809">
    <property type="entry name" value="FliD_C"/>
</dbReference>
<evidence type="ECO:0000256" key="5">
    <source>
        <dbReference type="RuleBase" id="RU362066"/>
    </source>
</evidence>
<comment type="function">
    <text evidence="5">Required for morphogenesis and for the elongation of the flagellar filament by facilitating polymerization of the flagellin monomers at the tip of growing filament. Forms a capping structure, which prevents flagellin subunits (transported through the central channel of the flagellum) from leaking out without polymerization at the distal end.</text>
</comment>
<keyword evidence="4 5" id="KW-0975">Bacterial flagellum</keyword>
<keyword evidence="8" id="KW-0282">Flagellum</keyword>